<dbReference type="Proteomes" id="UP000236743">
    <property type="component" value="Unassembled WGS sequence"/>
</dbReference>
<keyword evidence="3" id="KW-1185">Reference proteome</keyword>
<accession>A0A1H6BU67</accession>
<evidence type="ECO:0000313" key="3">
    <source>
        <dbReference type="Proteomes" id="UP000236743"/>
    </source>
</evidence>
<protein>
    <submittedName>
        <fullName evidence="2">Uncharacterized protein</fullName>
    </submittedName>
</protein>
<feature type="transmembrane region" description="Helical" evidence="1">
    <location>
        <begin position="246"/>
        <end position="268"/>
    </location>
</feature>
<keyword evidence="1" id="KW-0472">Membrane</keyword>
<evidence type="ECO:0000313" key="2">
    <source>
        <dbReference type="EMBL" id="SEG63766.1"/>
    </source>
</evidence>
<proteinExistence type="predicted"/>
<organism evidence="2 3">
    <name type="scientific">Bosea lathyri</name>
    <dbReference type="NCBI Taxonomy" id="1036778"/>
    <lineage>
        <taxon>Bacteria</taxon>
        <taxon>Pseudomonadati</taxon>
        <taxon>Pseudomonadota</taxon>
        <taxon>Alphaproteobacteria</taxon>
        <taxon>Hyphomicrobiales</taxon>
        <taxon>Boseaceae</taxon>
        <taxon>Bosea</taxon>
    </lineage>
</organism>
<keyword evidence="1" id="KW-0812">Transmembrane</keyword>
<gene>
    <name evidence="2" type="ORF">SAMN04488115_10831</name>
</gene>
<name>A0A1H6BU67_9HYPH</name>
<evidence type="ECO:0000256" key="1">
    <source>
        <dbReference type="SAM" id="Phobius"/>
    </source>
</evidence>
<feature type="transmembrane region" description="Helical" evidence="1">
    <location>
        <begin position="211"/>
        <end position="234"/>
    </location>
</feature>
<feature type="transmembrane region" description="Helical" evidence="1">
    <location>
        <begin position="99"/>
        <end position="120"/>
    </location>
</feature>
<feature type="transmembrane region" description="Helical" evidence="1">
    <location>
        <begin position="132"/>
        <end position="150"/>
    </location>
</feature>
<keyword evidence="1" id="KW-1133">Transmembrane helix</keyword>
<dbReference type="AlphaFoldDB" id="A0A1H6BU67"/>
<reference evidence="2 3" key="1">
    <citation type="submission" date="2016-10" db="EMBL/GenBank/DDBJ databases">
        <authorList>
            <person name="de Groot N.N."/>
        </authorList>
    </citation>
    <scope>NUCLEOTIDE SEQUENCE [LARGE SCALE GENOMIC DNA]</scope>
    <source>
        <strain evidence="2 3">DSM 26656</strain>
    </source>
</reference>
<dbReference type="EMBL" id="FNUY01000008">
    <property type="protein sequence ID" value="SEG63766.1"/>
    <property type="molecule type" value="Genomic_DNA"/>
</dbReference>
<sequence>MSLRRGIGALFLTVWKRIKPSLQSAKFYALWLPVMIAFKLRERRAYNEISPKLWLSSGELIYRDLEMYDEVDGHKLDKSFLDELVKTRTDLHDKIAKRLILTLCVFSFLFANFLSLKIDFKVGGFDLKYSPAIAQGLLLVTNMIAVHTLMMQNSLHILDSTIKFIVIKSIPPELHQIYFAKIFNREHYPSYTPYNLPHITFNPLNTFMGKYTAVAFLTLLCGSGLIYVACNIWMIYDMIFNPKFGWISISIGAYIVITGIFAFLYMIITRFKLPYTDYTHNQELELLGQIDPDRRALRSSEIYDKLISLRREMVERGYLKKV</sequence>